<dbReference type="InterPro" id="IPR013324">
    <property type="entry name" value="RNA_pol_sigma_r3/r4-like"/>
</dbReference>
<reference evidence="2 3" key="1">
    <citation type="submission" date="2021-12" db="EMBL/GenBank/DDBJ databases">
        <title>Discovery of the Pendulisporaceae a myxobacterial family with distinct sporulation behavior and unique specialized metabolism.</title>
        <authorList>
            <person name="Garcia R."/>
            <person name="Popoff A."/>
            <person name="Bader C.D."/>
            <person name="Loehr J."/>
            <person name="Walesch S."/>
            <person name="Walt C."/>
            <person name="Boldt J."/>
            <person name="Bunk B."/>
            <person name="Haeckl F.J.F.P.J."/>
            <person name="Gunesch A.P."/>
            <person name="Birkelbach J."/>
            <person name="Nuebel U."/>
            <person name="Pietschmann T."/>
            <person name="Bach T."/>
            <person name="Mueller R."/>
        </authorList>
    </citation>
    <scope>NUCLEOTIDE SEQUENCE [LARGE SCALE GENOMIC DNA]</scope>
    <source>
        <strain evidence="2 3">MSr11954</strain>
    </source>
</reference>
<dbReference type="Pfam" id="PF08281">
    <property type="entry name" value="Sigma70_r4_2"/>
    <property type="match status" value="1"/>
</dbReference>
<accession>A0ABZ2M3H8</accession>
<name>A0ABZ2M3H8_9BACT</name>
<evidence type="ECO:0000313" key="2">
    <source>
        <dbReference type="EMBL" id="WXB15885.1"/>
    </source>
</evidence>
<dbReference type="SUPFAM" id="SSF88659">
    <property type="entry name" value="Sigma3 and sigma4 domains of RNA polymerase sigma factors"/>
    <property type="match status" value="1"/>
</dbReference>
<proteinExistence type="predicted"/>
<evidence type="ECO:0000259" key="1">
    <source>
        <dbReference type="Pfam" id="PF08281"/>
    </source>
</evidence>
<evidence type="ECO:0000313" key="3">
    <source>
        <dbReference type="Proteomes" id="UP001370348"/>
    </source>
</evidence>
<dbReference type="Gene3D" id="1.10.10.10">
    <property type="entry name" value="Winged helix-like DNA-binding domain superfamily/Winged helix DNA-binding domain"/>
    <property type="match status" value="1"/>
</dbReference>
<dbReference type="NCBIfam" id="TIGR02937">
    <property type="entry name" value="sigma70-ECF"/>
    <property type="match status" value="1"/>
</dbReference>
<dbReference type="EMBL" id="CP089984">
    <property type="protein sequence ID" value="WXB15885.1"/>
    <property type="molecule type" value="Genomic_DNA"/>
</dbReference>
<dbReference type="InterPro" id="IPR036388">
    <property type="entry name" value="WH-like_DNA-bd_sf"/>
</dbReference>
<protein>
    <submittedName>
        <fullName evidence="2">Sigma-70 family RNA polymerase sigma factor</fullName>
    </submittedName>
</protein>
<organism evidence="2 3">
    <name type="scientific">Pendulispora albinea</name>
    <dbReference type="NCBI Taxonomy" id="2741071"/>
    <lineage>
        <taxon>Bacteria</taxon>
        <taxon>Pseudomonadati</taxon>
        <taxon>Myxococcota</taxon>
        <taxon>Myxococcia</taxon>
        <taxon>Myxococcales</taxon>
        <taxon>Sorangiineae</taxon>
        <taxon>Pendulisporaceae</taxon>
        <taxon>Pendulispora</taxon>
    </lineage>
</organism>
<dbReference type="InterPro" id="IPR013249">
    <property type="entry name" value="RNA_pol_sigma70_r4_t2"/>
</dbReference>
<dbReference type="NCBIfam" id="TIGR03001">
    <property type="entry name" value="Sig-70_gmx1"/>
    <property type="match status" value="1"/>
</dbReference>
<feature type="domain" description="RNA polymerase sigma factor 70 region 4 type 2" evidence="1">
    <location>
        <begin position="209"/>
        <end position="260"/>
    </location>
</feature>
<dbReference type="RefSeq" id="WP_394825519.1">
    <property type="nucleotide sequence ID" value="NZ_CP089984.1"/>
</dbReference>
<dbReference type="InterPro" id="IPR014284">
    <property type="entry name" value="RNA_pol_sigma-70_dom"/>
</dbReference>
<dbReference type="InterPro" id="IPR011745">
    <property type="entry name" value="RNA_pol_sigma70_MYXXA"/>
</dbReference>
<sequence length="317" mass="34836">MILSMELQTCGFDAPDGWETIEQRLRDMVAAGRAAWPTVVLEERAFVRYVAERLARTDSILGALESLHASDLYLACGCVKGNEAALAAFDGAMRKVAEVALRRMWGTGPRAASPHEHSPSHADDALQALSTRLLVPVGDAPPRIAEYSGRGDLRGWFRVAITREALSAARATKREVGLDERSMAMTPCTQADPELSHLRRRFASEFSAAFAEAARSLESAERNLLRHHYLDGLSIDEIGAIYRIHRVTAARRLNRAREALVLATRRLLAERLNATPSELQSAMRALDGVVDITLRNALCPTDMGTDATSQTSNSHRH</sequence>
<gene>
    <name evidence="2" type="ORF">LZC94_01145</name>
</gene>
<dbReference type="Proteomes" id="UP001370348">
    <property type="component" value="Chromosome"/>
</dbReference>
<keyword evidence="3" id="KW-1185">Reference proteome</keyword>